<dbReference type="OrthoDB" id="672824at2"/>
<evidence type="ECO:0000313" key="3">
    <source>
        <dbReference type="Proteomes" id="UP000249819"/>
    </source>
</evidence>
<dbReference type="AlphaFoldDB" id="A0A327WA28"/>
<dbReference type="Proteomes" id="UP000249819">
    <property type="component" value="Unassembled WGS sequence"/>
</dbReference>
<keyword evidence="3" id="KW-1185">Reference proteome</keyword>
<dbReference type="EMBL" id="QLMA01000001">
    <property type="protein sequence ID" value="RAJ87413.1"/>
    <property type="molecule type" value="Genomic_DNA"/>
</dbReference>
<dbReference type="RefSeq" id="WP_111590107.1">
    <property type="nucleotide sequence ID" value="NZ_QLMA01000001.1"/>
</dbReference>
<proteinExistence type="predicted"/>
<feature type="chain" id="PRO_5016409006" description="DUF4214 domain-containing protein" evidence="1">
    <location>
        <begin position="21"/>
        <end position="233"/>
    </location>
</feature>
<evidence type="ECO:0000256" key="1">
    <source>
        <dbReference type="SAM" id="SignalP"/>
    </source>
</evidence>
<organism evidence="2 3">
    <name type="scientific">Chitinophaga dinghuensis</name>
    <dbReference type="NCBI Taxonomy" id="1539050"/>
    <lineage>
        <taxon>Bacteria</taxon>
        <taxon>Pseudomonadati</taxon>
        <taxon>Bacteroidota</taxon>
        <taxon>Chitinophagia</taxon>
        <taxon>Chitinophagales</taxon>
        <taxon>Chitinophagaceae</taxon>
        <taxon>Chitinophaga</taxon>
    </lineage>
</organism>
<sequence>MKKPGALTLLLLLFSAFTSAAIAQSKDEIINSSYFIAFGRFADNRELNEWRRGGSYTIQQMVEMHRGHLSRDNNEKVSTINRAYMDAFGWGPSGEDISYWTKQSKTYAEIFNTQINNLNSSGKSKSLVIQQSYYRVFNRAPDAAELQYWMNQRTYSFAQLVAFHTTWKNKGKNTATVAGIQDRINQNGISTYTFSPQATAAVIAAGGANVIAAGGGNVIAAGGGNVIAAGGAN</sequence>
<feature type="signal peptide" evidence="1">
    <location>
        <begin position="1"/>
        <end position="20"/>
    </location>
</feature>
<reference evidence="2 3" key="1">
    <citation type="submission" date="2018-06" db="EMBL/GenBank/DDBJ databases">
        <title>Genomic Encyclopedia of Archaeal and Bacterial Type Strains, Phase II (KMG-II): from individual species to whole genera.</title>
        <authorList>
            <person name="Goeker M."/>
        </authorList>
    </citation>
    <scope>NUCLEOTIDE SEQUENCE [LARGE SCALE GENOMIC DNA]</scope>
    <source>
        <strain evidence="2 3">DSM 29821</strain>
    </source>
</reference>
<name>A0A327WA28_9BACT</name>
<keyword evidence="1" id="KW-0732">Signal</keyword>
<comment type="caution">
    <text evidence="2">The sequence shown here is derived from an EMBL/GenBank/DDBJ whole genome shotgun (WGS) entry which is preliminary data.</text>
</comment>
<evidence type="ECO:0000313" key="2">
    <source>
        <dbReference type="EMBL" id="RAJ87413.1"/>
    </source>
</evidence>
<accession>A0A327WA28</accession>
<evidence type="ECO:0008006" key="4">
    <source>
        <dbReference type="Google" id="ProtNLM"/>
    </source>
</evidence>
<protein>
    <recommendedName>
        <fullName evidence="4">DUF4214 domain-containing protein</fullName>
    </recommendedName>
</protein>
<gene>
    <name evidence="2" type="ORF">CLV59_101163</name>
</gene>